<dbReference type="GO" id="GO:0004069">
    <property type="term" value="F:L-aspartate:2-oxoglutarate aminotransferase activity"/>
    <property type="evidence" value="ECO:0007669"/>
    <property type="project" value="InterPro"/>
</dbReference>
<keyword evidence="1" id="KW-0238">DNA-binding</keyword>
<dbReference type="GO" id="GO:0003677">
    <property type="term" value="F:DNA binding"/>
    <property type="evidence" value="ECO:0007669"/>
    <property type="project" value="UniProtKB-KW"/>
</dbReference>
<dbReference type="RefSeq" id="WP_072939265.1">
    <property type="nucleotide sequence ID" value="NZ_CP070609.1"/>
</dbReference>
<sequence>MSTSLHSLTDHELDAELTRSRAEYDTLKARGLALDITRGKPAPEQLDLSAAMLSLPGDNDYVIDGIDCRNYGELPGLPSLRALFGEVLNIAPESLIAGGTSSLETMYDVLSFAWIHGTCDAGAPWSSAPVKFLCPVPGYDRHLAITESFGIELIAVPLVSDGPDVDAIRELVAGDPQIKGIWCVPMFSNPSGVTYSEQVTRDLLSMQTAAPDFRIFWDNAYAVHALVGDAPEVLDVLAIAAQMGNPERPFVFASTSKMTIAGGGVSFFAGSGENVAWYLGHLSQKRVGQDKVNQLRHVRFFVDVNGVRTHMRKHQQILAPKFELVTTILRREVGDSGIASWTDPRGGYFVNLEVLPGTAKRVVALAKDAGIALTPAGSAFPSGNDPRDSHIRLAPSLPSEAELQLAINGLCTCIRLSAAELVHRDRAADVHRSSVSV</sequence>
<evidence type="ECO:0000313" key="2">
    <source>
        <dbReference type="Proteomes" id="UP000183561"/>
    </source>
</evidence>
<keyword evidence="1" id="KW-0032">Aminotransferase</keyword>
<dbReference type="InterPro" id="IPR015421">
    <property type="entry name" value="PyrdxlP-dep_Trfase_major"/>
</dbReference>
<dbReference type="Pfam" id="PF12897">
    <property type="entry name" value="Asp_aminotransf"/>
    <property type="match status" value="1"/>
</dbReference>
<dbReference type="OrthoDB" id="9802328at2"/>
<keyword evidence="2" id="KW-1185">Reference proteome</keyword>
<dbReference type="AlphaFoldDB" id="A0A1H4THS0"/>
<dbReference type="PANTHER" id="PTHR43799:SF1">
    <property type="entry name" value="ASPARTATE AMINOTRANSFERASE"/>
    <property type="match status" value="1"/>
</dbReference>
<dbReference type="InterPro" id="IPR015422">
    <property type="entry name" value="PyrdxlP-dep_Trfase_small"/>
</dbReference>
<accession>A0A1H4THS0</accession>
<dbReference type="EMBL" id="FNSV01000005">
    <property type="protein sequence ID" value="SEC55790.1"/>
    <property type="molecule type" value="Genomic_DNA"/>
</dbReference>
<name>A0A1H4THS0_9NOCA</name>
<dbReference type="Gene3D" id="3.90.1150.10">
    <property type="entry name" value="Aspartate Aminotransferase, domain 1"/>
    <property type="match status" value="1"/>
</dbReference>
<gene>
    <name evidence="1" type="ORF">SAMN04490239_4535</name>
</gene>
<dbReference type="InterPro" id="IPR015424">
    <property type="entry name" value="PyrdxlP-dep_Trfase"/>
</dbReference>
<dbReference type="InterPro" id="IPR024551">
    <property type="entry name" value="AspAT_Ic"/>
</dbReference>
<organism evidence="1 2">
    <name type="scientific">Rhodococcus koreensis</name>
    <dbReference type="NCBI Taxonomy" id="99653"/>
    <lineage>
        <taxon>Bacteria</taxon>
        <taxon>Bacillati</taxon>
        <taxon>Actinomycetota</taxon>
        <taxon>Actinomycetes</taxon>
        <taxon>Mycobacteriales</taxon>
        <taxon>Nocardiaceae</taxon>
        <taxon>Rhodococcus</taxon>
    </lineage>
</organism>
<keyword evidence="1" id="KW-0808">Transferase</keyword>
<dbReference type="SUPFAM" id="SSF53383">
    <property type="entry name" value="PLP-dependent transferases"/>
    <property type="match status" value="1"/>
</dbReference>
<dbReference type="Proteomes" id="UP000183561">
    <property type="component" value="Unassembled WGS sequence"/>
</dbReference>
<reference evidence="2" key="1">
    <citation type="submission" date="2016-10" db="EMBL/GenBank/DDBJ databases">
        <authorList>
            <person name="Varghese N."/>
            <person name="Submissions S."/>
        </authorList>
    </citation>
    <scope>NUCLEOTIDE SEQUENCE [LARGE SCALE GENOMIC DNA]</scope>
    <source>
        <strain evidence="2">DSM 44498</strain>
    </source>
</reference>
<evidence type="ECO:0000313" key="1">
    <source>
        <dbReference type="EMBL" id="SEC55790.1"/>
    </source>
</evidence>
<dbReference type="PANTHER" id="PTHR43799">
    <property type="entry name" value="AMINOTRANSFERASE, PUTATIVE-RELATED"/>
    <property type="match status" value="1"/>
</dbReference>
<protein>
    <submittedName>
        <fullName evidence="1">DNA-binding transcriptional regulator, MocR family, contains an aminotransferase domain</fullName>
    </submittedName>
</protein>
<proteinExistence type="predicted"/>
<dbReference type="Gene3D" id="3.40.640.10">
    <property type="entry name" value="Type I PLP-dependent aspartate aminotransferase-like (Major domain)"/>
    <property type="match status" value="1"/>
</dbReference>